<dbReference type="GO" id="GO:0031011">
    <property type="term" value="C:Ino80 complex"/>
    <property type="evidence" value="ECO:0007669"/>
    <property type="project" value="InterPro"/>
</dbReference>
<dbReference type="Proteomes" id="UP001374535">
    <property type="component" value="Chromosome 4"/>
</dbReference>
<feature type="region of interest" description="Disordered" evidence="3">
    <location>
        <begin position="510"/>
        <end position="675"/>
    </location>
</feature>
<dbReference type="PANTHER" id="PTHR13052">
    <property type="entry name" value="NFRKB-RELATED"/>
    <property type="match status" value="1"/>
</dbReference>
<name>A0AAQ3NTM0_VIGMU</name>
<keyword evidence="2" id="KW-0539">Nucleus</keyword>
<organism evidence="5 6">
    <name type="scientific">Vigna mungo</name>
    <name type="common">Black gram</name>
    <name type="synonym">Phaseolus mungo</name>
    <dbReference type="NCBI Taxonomy" id="3915"/>
    <lineage>
        <taxon>Eukaryota</taxon>
        <taxon>Viridiplantae</taxon>
        <taxon>Streptophyta</taxon>
        <taxon>Embryophyta</taxon>
        <taxon>Tracheophyta</taxon>
        <taxon>Spermatophyta</taxon>
        <taxon>Magnoliopsida</taxon>
        <taxon>eudicotyledons</taxon>
        <taxon>Gunneridae</taxon>
        <taxon>Pentapetalae</taxon>
        <taxon>rosids</taxon>
        <taxon>fabids</taxon>
        <taxon>Fabales</taxon>
        <taxon>Fabaceae</taxon>
        <taxon>Papilionoideae</taxon>
        <taxon>50 kb inversion clade</taxon>
        <taxon>NPAAA clade</taxon>
        <taxon>indigoferoid/millettioid clade</taxon>
        <taxon>Phaseoleae</taxon>
        <taxon>Vigna</taxon>
    </lineage>
</organism>
<evidence type="ECO:0000313" key="6">
    <source>
        <dbReference type="Proteomes" id="UP001374535"/>
    </source>
</evidence>
<dbReference type="EMBL" id="CP144697">
    <property type="protein sequence ID" value="WVZ14273.1"/>
    <property type="molecule type" value="Genomic_DNA"/>
</dbReference>
<protein>
    <recommendedName>
        <fullName evidence="4">DEUBAD domain-containing protein</fullName>
    </recommendedName>
</protein>
<dbReference type="PANTHER" id="PTHR13052:SF2">
    <property type="entry name" value="NUCLEAR FACTOR KAPPA-B-BINDING PROTEIN"/>
    <property type="match status" value="1"/>
</dbReference>
<gene>
    <name evidence="5" type="ORF">V8G54_011839</name>
</gene>
<proteinExistence type="predicted"/>
<feature type="compositionally biased region" description="Polar residues" evidence="3">
    <location>
        <begin position="529"/>
        <end position="547"/>
    </location>
</feature>
<sequence length="1071" mass="120969">MAADQRRKRVNGANIAGYGSREQQRIKRKNLGLVQNDLNMRSHISVEWDGNQKKVVAKREQVGISWRQTKPFINSVANGHKLVADVLTVPQEIFDLDNLSDVLSYEVWMTHLSENERNLLMNFLPRGFEPHQVVEDLLAGINFNFGNPFTKWGASLCLGDLHPDMIVYREQHLKSLKREYYLHIHNYHNDMIEFLSNMKKSWQSCKDPEKEIVQKIWRSKRVEKRIPSKVIESRVYDHDGNVTGTSESISWDAEDKACSSDNQISSLRNDDKLQRRAAFGSPSSLPSSSSSQCIIPEDEEFFTPFHFFLLVTVVSGRIALGNLMTLWIRKSVGIFVLNFGDCFVFFGTSTSNARVPSAVLLLLLVLEKDIVKGKSRNLMDTLDRVPNVGEKPKTGDKVPKRNSHSSDGDKYMSYIKISRQQHELVKNMKQSGKSIQSRSLNRVLGNLEKIHVQPYNIFVKEEKKKLQEHWLLLVNKDLPEAYVNWKERQRQRHAVINSLVAEMKDRSNSFLEEEDDVNSGSELKDQDDMNSGSELHDQVTGNINSGSELHDQDEDMNSGSELQDQDDDNMNSGSKLQDQDEDSISSGGKPKDQNDDKVNAGGEVQDQNEDNVSSGSELEDHREDNVNSGDELQDQVKDGDQSDLKDDEDFISRSPEHQSLHNSYVGGDDEFNPMSVDTEKNLLLSKSNNTSPNKDEYSRNMNSRDVSVDERTPFTSSGDVWQGVEMPHSYYDSAVTHEYTTSGLSLANPQASEEQPTRIIDLEADLRQETGKELLGRQLDDGTFSSYQIQDRSVLLPSLFKGEGLLPYHRQQKGADLEFQTSNNVMIGDGQFSSHFKEPLQTSLTLDQGRRRATEVFIPENMSHNIYSDGGRYSIPRQDPIIPRQEQLLPRQDPIIPRQEQLIPRQDPLVAVNMTDWTSNNARIAGPSQSHLNTGDFIGNHWFPAEQQIRGGWNGSDGGSLSSQSLGTGASSDQSLFSILSECNQLRSGSSYDSVRNTDQFVAHRTYGLVDAGTPRVNTIGPPASHPLDYFTGREAPSGLVPDDMTWMSLPHQNSSLHDQMGKPYLRSWNR</sequence>
<evidence type="ECO:0000313" key="5">
    <source>
        <dbReference type="EMBL" id="WVZ14273.1"/>
    </source>
</evidence>
<feature type="compositionally biased region" description="Basic and acidic residues" evidence="3">
    <location>
        <begin position="634"/>
        <end position="659"/>
    </location>
</feature>
<dbReference type="CDD" id="cd21865">
    <property type="entry name" value="DEUBAD_NFRKB"/>
    <property type="match status" value="1"/>
</dbReference>
<feature type="compositionally biased region" description="Basic and acidic residues" evidence="3">
    <location>
        <begin position="390"/>
        <end position="407"/>
    </location>
</feature>
<feature type="region of interest" description="Disordered" evidence="3">
    <location>
        <begin position="384"/>
        <end position="407"/>
    </location>
</feature>
<dbReference type="InterPro" id="IPR024867">
    <property type="entry name" value="NFRKB"/>
</dbReference>
<feature type="compositionally biased region" description="Basic and acidic residues" evidence="3">
    <location>
        <begin position="589"/>
        <end position="598"/>
    </location>
</feature>
<evidence type="ECO:0000259" key="4">
    <source>
        <dbReference type="PROSITE" id="PS51916"/>
    </source>
</evidence>
<evidence type="ECO:0000256" key="2">
    <source>
        <dbReference type="ARBA" id="ARBA00023242"/>
    </source>
</evidence>
<evidence type="ECO:0000256" key="1">
    <source>
        <dbReference type="ARBA" id="ARBA00004123"/>
    </source>
</evidence>
<accession>A0AAQ3NTM0</accession>
<comment type="subcellular location">
    <subcellularLocation>
        <location evidence="1">Nucleus</location>
    </subcellularLocation>
</comment>
<dbReference type="AlphaFoldDB" id="A0AAQ3NTM0"/>
<keyword evidence="6" id="KW-1185">Reference proteome</keyword>
<reference evidence="5 6" key="1">
    <citation type="journal article" date="2023" name="Life. Sci Alliance">
        <title>Evolutionary insights into 3D genome organization and epigenetic landscape of Vigna mungo.</title>
        <authorList>
            <person name="Junaid A."/>
            <person name="Singh B."/>
            <person name="Bhatia S."/>
        </authorList>
    </citation>
    <scope>NUCLEOTIDE SEQUENCE [LARGE SCALE GENOMIC DNA]</scope>
    <source>
        <strain evidence="5">Urdbean</strain>
    </source>
</reference>
<evidence type="ECO:0000256" key="3">
    <source>
        <dbReference type="SAM" id="MobiDB-lite"/>
    </source>
</evidence>
<dbReference type="InterPro" id="IPR044867">
    <property type="entry name" value="DEUBAD_dom"/>
</dbReference>
<feature type="domain" description="DEUBAD" evidence="4">
    <location>
        <begin position="90"/>
        <end position="201"/>
    </location>
</feature>
<dbReference type="PROSITE" id="PS51916">
    <property type="entry name" value="DEUBAD"/>
    <property type="match status" value="1"/>
</dbReference>